<keyword evidence="4" id="KW-1185">Reference proteome</keyword>
<dbReference type="AlphaFoldDB" id="A0A565ASJ1"/>
<feature type="region of interest" description="Disordered" evidence="1">
    <location>
        <begin position="1"/>
        <end position="38"/>
    </location>
</feature>
<feature type="compositionally biased region" description="Basic residues" evidence="1">
    <location>
        <begin position="10"/>
        <end position="19"/>
    </location>
</feature>
<reference evidence="3" key="1">
    <citation type="submission" date="2019-07" db="EMBL/GenBank/DDBJ databases">
        <authorList>
            <person name="Dittberner H."/>
        </authorList>
    </citation>
    <scope>NUCLEOTIDE SEQUENCE [LARGE SCALE GENOMIC DNA]</scope>
</reference>
<dbReference type="PANTHER" id="PTHR31111:SF100">
    <property type="entry name" value="F-BOX DOMAIN-CONTAINING PROTEIN"/>
    <property type="match status" value="1"/>
</dbReference>
<feature type="domain" description="F-box" evidence="2">
    <location>
        <begin position="32"/>
        <end position="82"/>
    </location>
</feature>
<dbReference type="InterPro" id="IPR001810">
    <property type="entry name" value="F-box_dom"/>
</dbReference>
<gene>
    <name evidence="3" type="ORF">ANE_LOCUS2777</name>
</gene>
<dbReference type="InterPro" id="IPR017451">
    <property type="entry name" value="F-box-assoc_interact_dom"/>
</dbReference>
<dbReference type="Pfam" id="PF00646">
    <property type="entry name" value="F-box"/>
    <property type="match status" value="1"/>
</dbReference>
<dbReference type="Pfam" id="PF08268">
    <property type="entry name" value="FBA_3"/>
    <property type="match status" value="1"/>
</dbReference>
<accession>A0A565ASJ1</accession>
<dbReference type="SMART" id="SM00256">
    <property type="entry name" value="FBOX"/>
    <property type="match status" value="1"/>
</dbReference>
<evidence type="ECO:0000313" key="3">
    <source>
        <dbReference type="EMBL" id="VVA92332.1"/>
    </source>
</evidence>
<sequence length="398" mass="44869">MARLPAKFLMKTHQKKRKERDRNEDEESDKSPSKLDPIPSDVEVEILSRLPGKSVIKFRCVSKMWSSIIRSQIFVDSFFSVSSRRSRFIIAFSNSRLFIFSSSHEGEESSSLAANLDMEIPSLTLAHGSNCPSLDGFIVSCHGAHFTICNPTTGQVITFPTKGTLTVLGYDPLHHQFKALSLLRSPSPPPGQDHYCEMHEVLTLGAGGESRNQVITPPYRPLTRGLCINGFVYYGAWSPAPTNPVIVCFDVRYERLSFIKVPKSVLSMQSDSMLIEYKGKLASIARPPFAPFHSFDLWILEDVKEHDWSKQTFELPFPLVNMTSPGTNKAGEIIFAPKTLPHDAQPFFILYYNLERKDIRRVQIHGIADDQGFRRRYRLSGSCCVSISPHHVESIASF</sequence>
<evidence type="ECO:0000313" key="4">
    <source>
        <dbReference type="Proteomes" id="UP000489600"/>
    </source>
</evidence>
<comment type="caution">
    <text evidence="3">The sequence shown here is derived from an EMBL/GenBank/DDBJ whole genome shotgun (WGS) entry which is preliminary data.</text>
</comment>
<dbReference type="InterPro" id="IPR036047">
    <property type="entry name" value="F-box-like_dom_sf"/>
</dbReference>
<dbReference type="OrthoDB" id="1072402at2759"/>
<evidence type="ECO:0000259" key="2">
    <source>
        <dbReference type="PROSITE" id="PS50181"/>
    </source>
</evidence>
<dbReference type="NCBIfam" id="TIGR01640">
    <property type="entry name" value="F_box_assoc_1"/>
    <property type="match status" value="1"/>
</dbReference>
<dbReference type="PANTHER" id="PTHR31111">
    <property type="entry name" value="BNAA05G37150D PROTEIN-RELATED"/>
    <property type="match status" value="1"/>
</dbReference>
<name>A0A565ASJ1_9BRAS</name>
<proteinExistence type="predicted"/>
<evidence type="ECO:0000256" key="1">
    <source>
        <dbReference type="SAM" id="MobiDB-lite"/>
    </source>
</evidence>
<dbReference type="InterPro" id="IPR013187">
    <property type="entry name" value="F-box-assoc_dom_typ3"/>
</dbReference>
<protein>
    <recommendedName>
        <fullName evidence="2">F-box domain-containing protein</fullName>
    </recommendedName>
</protein>
<dbReference type="EMBL" id="CABITT030000001">
    <property type="protein sequence ID" value="VVA92332.1"/>
    <property type="molecule type" value="Genomic_DNA"/>
</dbReference>
<dbReference type="PROSITE" id="PS50181">
    <property type="entry name" value="FBOX"/>
    <property type="match status" value="1"/>
</dbReference>
<dbReference type="CDD" id="cd22157">
    <property type="entry name" value="F-box_AtFBW1-like"/>
    <property type="match status" value="1"/>
</dbReference>
<dbReference type="SUPFAM" id="SSF81383">
    <property type="entry name" value="F-box domain"/>
    <property type="match status" value="1"/>
</dbReference>
<dbReference type="Proteomes" id="UP000489600">
    <property type="component" value="Unassembled WGS sequence"/>
</dbReference>
<organism evidence="3 4">
    <name type="scientific">Arabis nemorensis</name>
    <dbReference type="NCBI Taxonomy" id="586526"/>
    <lineage>
        <taxon>Eukaryota</taxon>
        <taxon>Viridiplantae</taxon>
        <taxon>Streptophyta</taxon>
        <taxon>Embryophyta</taxon>
        <taxon>Tracheophyta</taxon>
        <taxon>Spermatophyta</taxon>
        <taxon>Magnoliopsida</taxon>
        <taxon>eudicotyledons</taxon>
        <taxon>Gunneridae</taxon>
        <taxon>Pentapetalae</taxon>
        <taxon>rosids</taxon>
        <taxon>malvids</taxon>
        <taxon>Brassicales</taxon>
        <taxon>Brassicaceae</taxon>
        <taxon>Arabideae</taxon>
        <taxon>Arabis</taxon>
    </lineage>
</organism>